<organism evidence="9 10">
    <name type="scientific">Aliiglaciecola lipolytica E3</name>
    <dbReference type="NCBI Taxonomy" id="1127673"/>
    <lineage>
        <taxon>Bacteria</taxon>
        <taxon>Pseudomonadati</taxon>
        <taxon>Pseudomonadota</taxon>
        <taxon>Gammaproteobacteria</taxon>
        <taxon>Alteromonadales</taxon>
        <taxon>Alteromonadaceae</taxon>
        <taxon>Aliiglaciecola</taxon>
    </lineage>
</organism>
<comment type="subcellular location">
    <subcellularLocation>
        <location evidence="6">Cell inner membrane</location>
        <topology evidence="6">Multi-pass membrane protein</topology>
    </subcellularLocation>
    <subcellularLocation>
        <location evidence="1">Cell membrane</location>
        <topology evidence="1">Multi-pass membrane protein</topology>
    </subcellularLocation>
</comment>
<protein>
    <recommendedName>
        <fullName evidence="6">Small-conductance mechanosensitive channel</fullName>
    </recommendedName>
</protein>
<dbReference type="eggNOG" id="COG0668">
    <property type="taxonomic scope" value="Bacteria"/>
</dbReference>
<evidence type="ECO:0000256" key="7">
    <source>
        <dbReference type="SAM" id="Coils"/>
    </source>
</evidence>
<feature type="transmembrane region" description="Helical" evidence="6">
    <location>
        <begin position="52"/>
        <end position="72"/>
    </location>
</feature>
<evidence type="ECO:0000259" key="8">
    <source>
        <dbReference type="Pfam" id="PF00924"/>
    </source>
</evidence>
<evidence type="ECO:0000256" key="6">
    <source>
        <dbReference type="RuleBase" id="RU369025"/>
    </source>
</evidence>
<evidence type="ECO:0000313" key="9">
    <source>
        <dbReference type="EMBL" id="GAC15510.1"/>
    </source>
</evidence>
<keyword evidence="5 6" id="KW-0472">Membrane</keyword>
<keyword evidence="10" id="KW-1185">Reference proteome</keyword>
<dbReference type="Gene3D" id="2.30.30.60">
    <property type="match status" value="1"/>
</dbReference>
<feature type="transmembrane region" description="Helical" evidence="6">
    <location>
        <begin position="78"/>
        <end position="104"/>
    </location>
</feature>
<dbReference type="Proteomes" id="UP000006334">
    <property type="component" value="Unassembled WGS sequence"/>
</dbReference>
<evidence type="ECO:0000256" key="2">
    <source>
        <dbReference type="ARBA" id="ARBA00022475"/>
    </source>
</evidence>
<comment type="similarity">
    <text evidence="6">Belongs to the MscS (TC 1.A.23) family.</text>
</comment>
<dbReference type="SUPFAM" id="SSF50182">
    <property type="entry name" value="Sm-like ribonucleoproteins"/>
    <property type="match status" value="1"/>
</dbReference>
<evidence type="ECO:0000256" key="3">
    <source>
        <dbReference type="ARBA" id="ARBA00022692"/>
    </source>
</evidence>
<accession>K6YW82</accession>
<keyword evidence="7" id="KW-0175">Coiled coil</keyword>
<gene>
    <name evidence="9" type="ORF">GLIP_2889</name>
</gene>
<dbReference type="AlphaFoldDB" id="K6YW82"/>
<comment type="caution">
    <text evidence="6">Lacks conserved residue(s) required for the propagation of feature annotation.</text>
</comment>
<name>K6YW82_9ALTE</name>
<dbReference type="InterPro" id="IPR023408">
    <property type="entry name" value="MscS_beta-dom_sf"/>
</dbReference>
<dbReference type="STRING" id="1127673.GLIP_2889"/>
<proteinExistence type="inferred from homology"/>
<evidence type="ECO:0000256" key="1">
    <source>
        <dbReference type="ARBA" id="ARBA00004651"/>
    </source>
</evidence>
<dbReference type="InterPro" id="IPR006685">
    <property type="entry name" value="MscS_channel_2nd"/>
</dbReference>
<dbReference type="InterPro" id="IPR010920">
    <property type="entry name" value="LSM_dom_sf"/>
</dbReference>
<sequence>MPSIDSLLQQTMSFIPLLITLIMVFVILSVAHHWLINKHADAGNEKLFSRQLIMLGLTLVALLAIIFALPISESSRNQIIGLIGLVISGVFAFSSSTIFANLLAGIMLRITKPFRTGDFVQVGEFFGRVVERGLLDTEVQTEVRDLVALPNTFMITHPITVTRTSGTIISTSLSLGYDVHHSRVESLLLEAATNCQLSDPFVHIVELDDFSVVYKISGKLEEVKSLISSKTRLNREVLNVLHGNEIEIMSPSFMNQRKLPDDSKIIPIKPREEVDQAIAEVDHVIFDKAEEAEQKEQHKELLQKQLIELNDDLNQADNKEKESIKLRIDNVNKKIKALNTASTAEDQGE</sequence>
<keyword evidence="6" id="KW-0997">Cell inner membrane</keyword>
<feature type="domain" description="Mechanosensitive ion channel MscS" evidence="8">
    <location>
        <begin position="97"/>
        <end position="159"/>
    </location>
</feature>
<keyword evidence="6" id="KW-0406">Ion transport</keyword>
<feature type="transmembrane region" description="Helical" evidence="6">
    <location>
        <begin position="12"/>
        <end position="31"/>
    </location>
</feature>
<dbReference type="GO" id="GO:0005886">
    <property type="term" value="C:plasma membrane"/>
    <property type="evidence" value="ECO:0007669"/>
    <property type="project" value="UniProtKB-SubCell"/>
</dbReference>
<comment type="subunit">
    <text evidence="6">Homoheptamer.</text>
</comment>
<dbReference type="GO" id="GO:0008381">
    <property type="term" value="F:mechanosensitive monoatomic ion channel activity"/>
    <property type="evidence" value="ECO:0007669"/>
    <property type="project" value="InterPro"/>
</dbReference>
<dbReference type="SUPFAM" id="SSF82689">
    <property type="entry name" value="Mechanosensitive channel protein MscS (YggB), C-terminal domain"/>
    <property type="match status" value="1"/>
</dbReference>
<dbReference type="PANTHER" id="PTHR30221:SF18">
    <property type="entry name" value="SLL0590 PROTEIN"/>
    <property type="match status" value="1"/>
</dbReference>
<feature type="coiled-coil region" evidence="7">
    <location>
        <begin position="288"/>
        <end position="341"/>
    </location>
</feature>
<keyword evidence="6" id="KW-0407">Ion channel</keyword>
<comment type="function">
    <text evidence="6">Mechanosensitive channel that participates in the regulation of osmotic pressure changes within the cell, opening in response to stretch forces in the membrane lipid bilayer, without the need for other proteins. Contributes to normal resistance to hypoosmotic shock. Forms an ion channel of 1.0 nanosiemens conductance with a slight preference for anions.</text>
</comment>
<evidence type="ECO:0000256" key="5">
    <source>
        <dbReference type="ARBA" id="ARBA00023136"/>
    </source>
</evidence>
<keyword evidence="3 6" id="KW-0812">Transmembrane</keyword>
<dbReference type="InterPro" id="IPR011066">
    <property type="entry name" value="MscS_channel_C_sf"/>
</dbReference>
<reference evidence="9 10" key="1">
    <citation type="journal article" date="2017" name="Antonie Van Leeuwenhoek">
        <title>Rhizobium rhizosphaerae sp. nov., a novel species isolated from rice rhizosphere.</title>
        <authorList>
            <person name="Zhao J.J."/>
            <person name="Zhang J."/>
            <person name="Zhang R.J."/>
            <person name="Zhang C.W."/>
            <person name="Yin H.Q."/>
            <person name="Zhang X.X."/>
        </authorList>
    </citation>
    <scope>NUCLEOTIDE SEQUENCE [LARGE SCALE GENOMIC DNA]</scope>
    <source>
        <strain evidence="9 10">E3</strain>
    </source>
</reference>
<dbReference type="PANTHER" id="PTHR30221">
    <property type="entry name" value="SMALL-CONDUCTANCE MECHANOSENSITIVE CHANNEL"/>
    <property type="match status" value="1"/>
</dbReference>
<dbReference type="RefSeq" id="WP_008845315.1">
    <property type="nucleotide sequence ID" value="NZ_BAEN01000058.1"/>
</dbReference>
<keyword evidence="6" id="KW-0813">Transport</keyword>
<evidence type="ECO:0000313" key="10">
    <source>
        <dbReference type="Proteomes" id="UP000006334"/>
    </source>
</evidence>
<keyword evidence="4 6" id="KW-1133">Transmembrane helix</keyword>
<dbReference type="OrthoDB" id="9780668at2"/>
<dbReference type="EMBL" id="BAEN01000058">
    <property type="protein sequence ID" value="GAC15510.1"/>
    <property type="molecule type" value="Genomic_DNA"/>
</dbReference>
<keyword evidence="2" id="KW-1003">Cell membrane</keyword>
<dbReference type="InterPro" id="IPR045275">
    <property type="entry name" value="MscS_archaea/bacteria_type"/>
</dbReference>
<comment type="caution">
    <text evidence="9">The sequence shown here is derived from an EMBL/GenBank/DDBJ whole genome shotgun (WGS) entry which is preliminary data.</text>
</comment>
<dbReference type="Pfam" id="PF00924">
    <property type="entry name" value="MS_channel_2nd"/>
    <property type="match status" value="1"/>
</dbReference>
<evidence type="ECO:0000256" key="4">
    <source>
        <dbReference type="ARBA" id="ARBA00022989"/>
    </source>
</evidence>